<sequence length="451" mass="51912">MAENPDQISEASRLSPRVRIPNLNLDQEGIRNEDLNRLRNSRRGVLSAITVKQNGIVSLLTDDKNLEVVKAKLRDLEELFLKYVDVHYSYQRLLPDDESQETAQHQYEREEKVRRDFIISIQEWVQVVESRTPHIADINPEDSVSDVGSKASSRRLTRPSSVTSRDGSRISSASASRVKEATRRAELIAQAECLEQQQALEQQKFRIQQEEKHMQLEMEIAKSVAKEKVLAVLEENERSKIIQPVRTNIQSRLSKTKINSQAKSQPSESNKSSRSEASGYGVTTLQTMLRLQGQQNDLNLKQNEIMKGFSAQQERSSLPKPQIPIFAGNPMEYQNFERAFENIIETRIANDTERLYYLEQYTAGEVKELVKSCHHMKPERGYREARRLLKKNYGNEYKISAAYMEKLARWPDLKSEDNAALHKLFIFLLCCKNVMTTNAYLNKFESADSLQ</sequence>
<evidence type="ECO:0000313" key="3">
    <source>
        <dbReference type="Proteomes" id="UP001152795"/>
    </source>
</evidence>
<protein>
    <submittedName>
        <fullName evidence="2">Uncharacterized protein</fullName>
    </submittedName>
</protein>
<evidence type="ECO:0000256" key="1">
    <source>
        <dbReference type="SAM" id="MobiDB-lite"/>
    </source>
</evidence>
<dbReference type="PANTHER" id="PTHR47331:SF3">
    <property type="match status" value="1"/>
</dbReference>
<dbReference type="EMBL" id="CACRXK020002888">
    <property type="protein sequence ID" value="CAB3996530.1"/>
    <property type="molecule type" value="Genomic_DNA"/>
</dbReference>
<dbReference type="OrthoDB" id="5981750at2759"/>
<reference evidence="2" key="1">
    <citation type="submission" date="2020-04" db="EMBL/GenBank/DDBJ databases">
        <authorList>
            <person name="Alioto T."/>
            <person name="Alioto T."/>
            <person name="Gomez Garrido J."/>
        </authorList>
    </citation>
    <scope>NUCLEOTIDE SEQUENCE</scope>
    <source>
        <strain evidence="2">A484AB</strain>
    </source>
</reference>
<keyword evidence="3" id="KW-1185">Reference proteome</keyword>
<dbReference type="PANTHER" id="PTHR47331">
    <property type="entry name" value="PHD-TYPE DOMAIN-CONTAINING PROTEIN"/>
    <property type="match status" value="1"/>
</dbReference>
<organism evidence="2 3">
    <name type="scientific">Paramuricea clavata</name>
    <name type="common">Red gorgonian</name>
    <name type="synonym">Violescent sea-whip</name>
    <dbReference type="NCBI Taxonomy" id="317549"/>
    <lineage>
        <taxon>Eukaryota</taxon>
        <taxon>Metazoa</taxon>
        <taxon>Cnidaria</taxon>
        <taxon>Anthozoa</taxon>
        <taxon>Octocorallia</taxon>
        <taxon>Malacalcyonacea</taxon>
        <taxon>Plexauridae</taxon>
        <taxon>Paramuricea</taxon>
    </lineage>
</organism>
<accession>A0A6S7HLF5</accession>
<feature type="region of interest" description="Disordered" evidence="1">
    <location>
        <begin position="252"/>
        <end position="279"/>
    </location>
</feature>
<dbReference type="Pfam" id="PF03564">
    <property type="entry name" value="DUF1759"/>
    <property type="match status" value="1"/>
</dbReference>
<name>A0A6S7HLF5_PARCT</name>
<comment type="caution">
    <text evidence="2">The sequence shown here is derived from an EMBL/GenBank/DDBJ whole genome shotgun (WGS) entry which is preliminary data.</text>
</comment>
<feature type="region of interest" description="Disordered" evidence="1">
    <location>
        <begin position="137"/>
        <end position="177"/>
    </location>
</feature>
<evidence type="ECO:0000313" key="2">
    <source>
        <dbReference type="EMBL" id="CAB3996530.1"/>
    </source>
</evidence>
<dbReference type="AlphaFoldDB" id="A0A6S7HLF5"/>
<feature type="compositionally biased region" description="Polar residues" evidence="1">
    <location>
        <begin position="252"/>
        <end position="261"/>
    </location>
</feature>
<dbReference type="Proteomes" id="UP001152795">
    <property type="component" value="Unassembled WGS sequence"/>
</dbReference>
<dbReference type="InterPro" id="IPR005312">
    <property type="entry name" value="DUF1759"/>
</dbReference>
<feature type="compositionally biased region" description="Low complexity" evidence="1">
    <location>
        <begin position="262"/>
        <end position="278"/>
    </location>
</feature>
<proteinExistence type="predicted"/>
<feature type="compositionally biased region" description="Polar residues" evidence="1">
    <location>
        <begin position="158"/>
        <end position="175"/>
    </location>
</feature>
<gene>
    <name evidence="2" type="ORF">PACLA_8A033632</name>
</gene>